<dbReference type="PANTHER" id="PTHR42948">
    <property type="entry name" value="TRANSPORTER"/>
    <property type="match status" value="1"/>
</dbReference>
<dbReference type="CDD" id="cd10336">
    <property type="entry name" value="SLC6sbd_Tyt1-Like"/>
    <property type="match status" value="1"/>
</dbReference>
<dbReference type="AlphaFoldDB" id="A0A285X1T9"/>
<gene>
    <name evidence="7" type="ORF">SAMN06296241_0803</name>
</gene>
<evidence type="ECO:0000256" key="1">
    <source>
        <dbReference type="ARBA" id="ARBA00004141"/>
    </source>
</evidence>
<keyword evidence="8" id="KW-1185">Reference proteome</keyword>
<feature type="transmembrane region" description="Helical" evidence="6">
    <location>
        <begin position="212"/>
        <end position="236"/>
    </location>
</feature>
<feature type="transmembrane region" description="Helical" evidence="6">
    <location>
        <begin position="248"/>
        <end position="270"/>
    </location>
</feature>
<keyword evidence="3 6" id="KW-0812">Transmembrane</keyword>
<dbReference type="Proteomes" id="UP000219193">
    <property type="component" value="Unassembled WGS sequence"/>
</dbReference>
<dbReference type="SUPFAM" id="SSF161070">
    <property type="entry name" value="SNF-like"/>
    <property type="match status" value="1"/>
</dbReference>
<organism evidence="7 8">
    <name type="scientific">Salinimicrobium sediminis</name>
    <dbReference type="NCBI Taxonomy" id="1343891"/>
    <lineage>
        <taxon>Bacteria</taxon>
        <taxon>Pseudomonadati</taxon>
        <taxon>Bacteroidota</taxon>
        <taxon>Flavobacteriia</taxon>
        <taxon>Flavobacteriales</taxon>
        <taxon>Flavobacteriaceae</taxon>
        <taxon>Salinimicrobium</taxon>
    </lineage>
</organism>
<feature type="transmembrane region" description="Helical" evidence="6">
    <location>
        <begin position="172"/>
        <end position="192"/>
    </location>
</feature>
<dbReference type="PANTHER" id="PTHR42948:SF1">
    <property type="entry name" value="TRANSPORTER"/>
    <property type="match status" value="1"/>
</dbReference>
<evidence type="ECO:0000256" key="6">
    <source>
        <dbReference type="SAM" id="Phobius"/>
    </source>
</evidence>
<dbReference type="NCBIfam" id="NF037979">
    <property type="entry name" value="Na_transp"/>
    <property type="match status" value="1"/>
</dbReference>
<dbReference type="PROSITE" id="PS50267">
    <property type="entry name" value="NA_NEUROTRAN_SYMP_3"/>
    <property type="match status" value="1"/>
</dbReference>
<dbReference type="InterPro" id="IPR047218">
    <property type="entry name" value="YocR/YhdH-like"/>
</dbReference>
<feature type="transmembrane region" description="Helical" evidence="6">
    <location>
        <begin position="306"/>
        <end position="329"/>
    </location>
</feature>
<keyword evidence="2" id="KW-0813">Transport</keyword>
<dbReference type="OrthoDB" id="9762833at2"/>
<feature type="transmembrane region" description="Helical" evidence="6">
    <location>
        <begin position="381"/>
        <end position="403"/>
    </location>
</feature>
<evidence type="ECO:0000256" key="4">
    <source>
        <dbReference type="ARBA" id="ARBA00022989"/>
    </source>
</evidence>
<dbReference type="InterPro" id="IPR037272">
    <property type="entry name" value="SNS_sf"/>
</dbReference>
<sequence>MAARGGFSSRIGFIAAAAGSAVGLGNIWQFPYVAGQNGGAAFLLIYVFWIFLIGFPIMLGEITLGRSAQANPYGAYKKYGGKVWGLVGLFGILSGVMILSFYNVVSGWAFGYFLETAFGNLLEEENFSTFFGDYVADFSDNLWFSFGFMAITAVIVLQGVKKGIEGSAKILMPALFVILIGIIIYGLMLPGAMEGVKFYLLPDFSLINGATIYSALGQAFFSLSLGMGGLITYGSYLSKKENIVSSATLVAIADTLVAFLAGLMIFPLVFSQGQSPSEGPGLVFVALPGIFQAMGPILGKVIGSSFFLLLCFAALTSTISLLEVAVAYFIDERKWPRRKAVLVMAFLIFLIGIPSMLGYGAVQSLTSFTFYEGTPKSFMDLIQDLFSVVALPLGGFLLSLFIATRWTTAKFSEEISHGTTNYKGSFLEGFLNIMIKFVCPVVLGFMFVLTVLQKFLNVELF</sequence>
<feature type="transmembrane region" description="Helical" evidence="6">
    <location>
        <begin position="142"/>
        <end position="160"/>
    </location>
</feature>
<dbReference type="GO" id="GO:0016020">
    <property type="term" value="C:membrane"/>
    <property type="evidence" value="ECO:0007669"/>
    <property type="project" value="UniProtKB-SubCell"/>
</dbReference>
<dbReference type="PRINTS" id="PR00176">
    <property type="entry name" value="NANEUSMPORT"/>
</dbReference>
<evidence type="ECO:0000256" key="5">
    <source>
        <dbReference type="ARBA" id="ARBA00023136"/>
    </source>
</evidence>
<feature type="transmembrane region" description="Helical" evidence="6">
    <location>
        <begin position="83"/>
        <end position="105"/>
    </location>
</feature>
<feature type="transmembrane region" description="Helical" evidence="6">
    <location>
        <begin position="433"/>
        <end position="452"/>
    </location>
</feature>
<keyword evidence="5 6" id="KW-0472">Membrane</keyword>
<comment type="subcellular location">
    <subcellularLocation>
        <location evidence="1">Membrane</location>
        <topology evidence="1">Multi-pass membrane protein</topology>
    </subcellularLocation>
</comment>
<accession>A0A285X1T9</accession>
<evidence type="ECO:0000313" key="8">
    <source>
        <dbReference type="Proteomes" id="UP000219193"/>
    </source>
</evidence>
<dbReference type="EMBL" id="OCMF01000001">
    <property type="protein sequence ID" value="SOC79282.1"/>
    <property type="molecule type" value="Genomic_DNA"/>
</dbReference>
<evidence type="ECO:0000313" key="7">
    <source>
        <dbReference type="EMBL" id="SOC79282.1"/>
    </source>
</evidence>
<dbReference type="RefSeq" id="WP_097055026.1">
    <property type="nucleotide sequence ID" value="NZ_OCMF01000001.1"/>
</dbReference>
<feature type="transmembrane region" description="Helical" evidence="6">
    <location>
        <begin position="40"/>
        <end position="62"/>
    </location>
</feature>
<evidence type="ECO:0000256" key="2">
    <source>
        <dbReference type="ARBA" id="ARBA00022448"/>
    </source>
</evidence>
<dbReference type="InterPro" id="IPR000175">
    <property type="entry name" value="Na/ntran_symport"/>
</dbReference>
<reference evidence="8" key="1">
    <citation type="submission" date="2017-09" db="EMBL/GenBank/DDBJ databases">
        <authorList>
            <person name="Varghese N."/>
            <person name="Submissions S."/>
        </authorList>
    </citation>
    <scope>NUCLEOTIDE SEQUENCE [LARGE SCALE GENOMIC DNA]</scope>
    <source>
        <strain evidence="8">CGMCC 1.12641</strain>
    </source>
</reference>
<feature type="transmembrane region" description="Helical" evidence="6">
    <location>
        <begin position="341"/>
        <end position="361"/>
    </location>
</feature>
<evidence type="ECO:0000256" key="3">
    <source>
        <dbReference type="ARBA" id="ARBA00022692"/>
    </source>
</evidence>
<feature type="transmembrane region" description="Helical" evidence="6">
    <location>
        <begin position="12"/>
        <end position="34"/>
    </location>
</feature>
<keyword evidence="4 6" id="KW-1133">Transmembrane helix</keyword>
<name>A0A285X1T9_9FLAO</name>
<proteinExistence type="predicted"/>
<dbReference type="Pfam" id="PF00209">
    <property type="entry name" value="SNF"/>
    <property type="match status" value="2"/>
</dbReference>
<protein>
    <submittedName>
        <fullName evidence="7">Neurotransmitter:Na+ symporter, NSS family</fullName>
    </submittedName>
</protein>